<proteinExistence type="predicted"/>
<dbReference type="EMBL" id="CP130953">
    <property type="protein sequence ID" value="WLF46058.1"/>
    <property type="molecule type" value="Genomic_DNA"/>
</dbReference>
<reference evidence="2" key="2">
    <citation type="submission" date="2023-07" db="EMBL/GenBank/DDBJ databases">
        <title>Genomic analysis of Rhodococcus opacus VOC-14 with glycol ethers degradation activity.</title>
        <authorList>
            <person name="Narkevich D.A."/>
            <person name="Hlushen A.M."/>
            <person name="Akhremchuk A.E."/>
            <person name="Sikolenko M.A."/>
            <person name="Valentovich L.N."/>
        </authorList>
    </citation>
    <scope>NUCLEOTIDE SEQUENCE</scope>
    <source>
        <strain evidence="2">VOC-14</strain>
    </source>
</reference>
<organism evidence="2 4">
    <name type="scientific">Rhodococcus opacus</name>
    <name type="common">Nocardia opaca</name>
    <dbReference type="NCBI Taxonomy" id="37919"/>
    <lineage>
        <taxon>Bacteria</taxon>
        <taxon>Bacillati</taxon>
        <taxon>Actinomycetota</taxon>
        <taxon>Actinomycetes</taxon>
        <taxon>Mycobacteriales</taxon>
        <taxon>Nocardiaceae</taxon>
        <taxon>Rhodococcus</taxon>
    </lineage>
</organism>
<dbReference type="Proteomes" id="UP001231166">
    <property type="component" value="Chromosome"/>
</dbReference>
<dbReference type="AlphaFoldDB" id="A0AAX3YD85"/>
<sequence length="95" mass="10631">MPEGQFAALPDVLVQHTTTPDDCWFGFWEGHAGHGMNLPHPGPRVHIPSRENYLARGTVRDAVRTLGSCGPDLWWPQDRAWFVASDIDLMSTYIG</sequence>
<gene>
    <name evidence="1" type="ORF">O4328_03325</name>
    <name evidence="2" type="ORF">Q5707_29865</name>
</gene>
<accession>A0AAX3YD85</accession>
<dbReference type="Proteomes" id="UP001066327">
    <property type="component" value="Unassembled WGS sequence"/>
</dbReference>
<name>A0AAX3YD85_RHOOP</name>
<dbReference type="EMBL" id="JAPWIS010000002">
    <property type="protein sequence ID" value="MCZ4582729.1"/>
    <property type="molecule type" value="Genomic_DNA"/>
</dbReference>
<evidence type="ECO:0000313" key="2">
    <source>
        <dbReference type="EMBL" id="WLF46058.1"/>
    </source>
</evidence>
<evidence type="ECO:0000313" key="3">
    <source>
        <dbReference type="Proteomes" id="UP001066327"/>
    </source>
</evidence>
<reference evidence="1" key="1">
    <citation type="submission" date="2022-12" db="EMBL/GenBank/DDBJ databases">
        <authorList>
            <person name="Krivoruchko A.V."/>
            <person name="Elkin A."/>
        </authorList>
    </citation>
    <scope>NUCLEOTIDE SEQUENCE</scope>
    <source>
        <strain evidence="1">IEGM 249</strain>
    </source>
</reference>
<evidence type="ECO:0000313" key="1">
    <source>
        <dbReference type="EMBL" id="MCZ4582729.1"/>
    </source>
</evidence>
<keyword evidence="3" id="KW-1185">Reference proteome</keyword>
<protein>
    <submittedName>
        <fullName evidence="2">Uncharacterized protein</fullName>
    </submittedName>
</protein>
<evidence type="ECO:0000313" key="4">
    <source>
        <dbReference type="Proteomes" id="UP001231166"/>
    </source>
</evidence>
<dbReference type="RefSeq" id="WP_182624612.1">
    <property type="nucleotide sequence ID" value="NZ_CP093380.1"/>
</dbReference>